<dbReference type="Proteomes" id="UP000887569">
    <property type="component" value="Unplaced"/>
</dbReference>
<evidence type="ECO:0000313" key="1">
    <source>
        <dbReference type="Proteomes" id="UP000887569"/>
    </source>
</evidence>
<organism evidence="1 2">
    <name type="scientific">Parascaris univalens</name>
    <name type="common">Nematode worm</name>
    <dbReference type="NCBI Taxonomy" id="6257"/>
    <lineage>
        <taxon>Eukaryota</taxon>
        <taxon>Metazoa</taxon>
        <taxon>Ecdysozoa</taxon>
        <taxon>Nematoda</taxon>
        <taxon>Chromadorea</taxon>
        <taxon>Rhabditida</taxon>
        <taxon>Spirurina</taxon>
        <taxon>Ascaridomorpha</taxon>
        <taxon>Ascaridoidea</taxon>
        <taxon>Ascarididae</taxon>
        <taxon>Parascaris</taxon>
    </lineage>
</organism>
<name>A0A915BH39_PARUN</name>
<dbReference type="AlphaFoldDB" id="A0A915BH39"/>
<accession>A0A915BH39</accession>
<dbReference type="WBParaSite" id="PgR040_g022_t02">
    <property type="protein sequence ID" value="PgR040_g022_t02"/>
    <property type="gene ID" value="PgR040_g022"/>
</dbReference>
<reference evidence="2" key="1">
    <citation type="submission" date="2022-11" db="UniProtKB">
        <authorList>
            <consortium name="WormBaseParasite"/>
        </authorList>
    </citation>
    <scope>IDENTIFICATION</scope>
</reference>
<proteinExistence type="predicted"/>
<protein>
    <submittedName>
        <fullName evidence="2">Uncharacterized protein</fullName>
    </submittedName>
</protein>
<evidence type="ECO:0000313" key="2">
    <source>
        <dbReference type="WBParaSite" id="PgR040_g022_t02"/>
    </source>
</evidence>
<keyword evidence="1" id="KW-1185">Reference proteome</keyword>
<sequence length="244" mass="28087">RRMCEHISEILNDPWAVFAESIDRNPSDLSLSDGNIAPTLEHLWSSRRRISDSKWRWLCDICDVLEGGYDCEFGQSFDSLVVKFRFAASEYSIRMLPSSDFPESPPEVNSSLGDAFELNWNEDSTLLSICNEYGDQCSLLDVAVMECSEVDYPLKFIAWRLHPDEVDCITVELSLLDEEFGGEETRLTLVVEWHSPRSFPRSICSSKPNRLRSVSFDRWDTSLSFGESLQRLFVRREDVDAEYV</sequence>